<gene>
    <name evidence="3" type="ORF">FHS88_002903</name>
</gene>
<comment type="caution">
    <text evidence="3">The sequence shown here is derived from an EMBL/GenBank/DDBJ whole genome shotgun (WGS) entry which is preliminary data.</text>
</comment>
<dbReference type="PANTHER" id="PTHR42928">
    <property type="entry name" value="TRICARBOXYLATE-BINDING PROTEIN"/>
    <property type="match status" value="1"/>
</dbReference>
<accession>A0A840Y9S7</accession>
<dbReference type="PANTHER" id="PTHR42928:SF5">
    <property type="entry name" value="BLR1237 PROTEIN"/>
    <property type="match status" value="1"/>
</dbReference>
<reference evidence="3 4" key="1">
    <citation type="submission" date="2020-08" db="EMBL/GenBank/DDBJ databases">
        <title>Genomic Encyclopedia of Type Strains, Phase IV (KMG-IV): sequencing the most valuable type-strain genomes for metagenomic binning, comparative biology and taxonomic classification.</title>
        <authorList>
            <person name="Goeker M."/>
        </authorList>
    </citation>
    <scope>NUCLEOTIDE SEQUENCE [LARGE SCALE GENOMIC DNA]</scope>
    <source>
        <strain evidence="3 4">DSM 25895</strain>
    </source>
</reference>
<protein>
    <submittedName>
        <fullName evidence="3">Tripartite-type tricarboxylate transporter receptor subunit TctC</fullName>
    </submittedName>
</protein>
<evidence type="ECO:0000256" key="2">
    <source>
        <dbReference type="SAM" id="SignalP"/>
    </source>
</evidence>
<organism evidence="3 4">
    <name type="scientific">Neoroseomonas alkaliterrae</name>
    <dbReference type="NCBI Taxonomy" id="1452450"/>
    <lineage>
        <taxon>Bacteria</taxon>
        <taxon>Pseudomonadati</taxon>
        <taxon>Pseudomonadota</taxon>
        <taxon>Alphaproteobacteria</taxon>
        <taxon>Acetobacterales</taxon>
        <taxon>Acetobacteraceae</taxon>
        <taxon>Neoroseomonas</taxon>
    </lineage>
</organism>
<dbReference type="Proteomes" id="UP000562254">
    <property type="component" value="Unassembled WGS sequence"/>
</dbReference>
<dbReference type="Gene3D" id="3.40.190.150">
    <property type="entry name" value="Bordetella uptake gene, domain 1"/>
    <property type="match status" value="1"/>
</dbReference>
<dbReference type="SUPFAM" id="SSF53850">
    <property type="entry name" value="Periplasmic binding protein-like II"/>
    <property type="match status" value="1"/>
</dbReference>
<dbReference type="PIRSF" id="PIRSF017082">
    <property type="entry name" value="YflP"/>
    <property type="match status" value="1"/>
</dbReference>
<dbReference type="Pfam" id="PF03401">
    <property type="entry name" value="TctC"/>
    <property type="match status" value="1"/>
</dbReference>
<keyword evidence="2" id="KW-0732">Signal</keyword>
<keyword evidence="4" id="KW-1185">Reference proteome</keyword>
<feature type="chain" id="PRO_5032490571" evidence="2">
    <location>
        <begin position="28"/>
        <end position="334"/>
    </location>
</feature>
<keyword evidence="3" id="KW-0675">Receptor</keyword>
<proteinExistence type="inferred from homology"/>
<dbReference type="RefSeq" id="WP_184485965.1">
    <property type="nucleotide sequence ID" value="NZ_JAAEDJ010000169.1"/>
</dbReference>
<dbReference type="EMBL" id="JACIJE010000008">
    <property type="protein sequence ID" value="MBB5690763.1"/>
    <property type="molecule type" value="Genomic_DNA"/>
</dbReference>
<comment type="similarity">
    <text evidence="1">Belongs to the UPF0065 (bug) family.</text>
</comment>
<dbReference type="AlphaFoldDB" id="A0A840Y9S7"/>
<dbReference type="InterPro" id="IPR005064">
    <property type="entry name" value="BUG"/>
</dbReference>
<evidence type="ECO:0000313" key="3">
    <source>
        <dbReference type="EMBL" id="MBB5690763.1"/>
    </source>
</evidence>
<evidence type="ECO:0000313" key="4">
    <source>
        <dbReference type="Proteomes" id="UP000562254"/>
    </source>
</evidence>
<evidence type="ECO:0000256" key="1">
    <source>
        <dbReference type="ARBA" id="ARBA00006987"/>
    </source>
</evidence>
<dbReference type="InterPro" id="IPR042100">
    <property type="entry name" value="Bug_dom1"/>
</dbReference>
<dbReference type="CDD" id="cd07012">
    <property type="entry name" value="PBP2_Bug_TTT"/>
    <property type="match status" value="1"/>
</dbReference>
<sequence length="334" mass="35279">MTDARTARIRAPLALLAAGLLPRAALAQPAEAPSAWPSRPIRLMAPYPPGGQTDIVGRWLAERLRAHLPQPMIVENRAGAQGMIGTQAALQAPPDGYTVLYVNASTTLINPVIHANPGYDTFRDMAPVVQLGTAALVLTVRADRPINSVADLVAEARRRPGELSYASFGVGSASHLFGAMLEKAADVRMTHVPYRGSAPAVQDVIAGNAFLSINDEAVSIPQIRDGRLKALAVTGPVRIPALPDVPTFREAGFPGGLELLGFNGLVMRSGTSPAIIRRFADAVLAAVNPPEARERLRAMGLEPTLLGPEAFAAQLRRDAGPWAEAARASGARVE</sequence>
<dbReference type="Gene3D" id="3.40.190.10">
    <property type="entry name" value="Periplasmic binding protein-like II"/>
    <property type="match status" value="1"/>
</dbReference>
<feature type="signal peptide" evidence="2">
    <location>
        <begin position="1"/>
        <end position="27"/>
    </location>
</feature>
<name>A0A840Y9S7_9PROT</name>